<comment type="caution">
    <text evidence="2">The sequence shown here is derived from an EMBL/GenBank/DDBJ whole genome shotgun (WGS) entry which is preliminary data.</text>
</comment>
<organism evidence="2 4">
    <name type="scientific">Phytophthora oleae</name>
    <dbReference type="NCBI Taxonomy" id="2107226"/>
    <lineage>
        <taxon>Eukaryota</taxon>
        <taxon>Sar</taxon>
        <taxon>Stramenopiles</taxon>
        <taxon>Oomycota</taxon>
        <taxon>Peronosporomycetes</taxon>
        <taxon>Peronosporales</taxon>
        <taxon>Peronosporaceae</taxon>
        <taxon>Phytophthora</taxon>
    </lineage>
</organism>
<evidence type="ECO:0000313" key="2">
    <source>
        <dbReference type="EMBL" id="KAL3659760.1"/>
    </source>
</evidence>
<dbReference type="AlphaFoldDB" id="A0ABD3EYX6"/>
<dbReference type="Proteomes" id="UP001632037">
    <property type="component" value="Unassembled WGS sequence"/>
</dbReference>
<reference evidence="2 4" key="1">
    <citation type="submission" date="2024-09" db="EMBL/GenBank/DDBJ databases">
        <title>Genome sequencing and assembly of Phytophthora oleae, isolate VK10A, causative agent of rot of olive drupes.</title>
        <authorList>
            <person name="Conti Taguali S."/>
            <person name="Riolo M."/>
            <person name="La Spada F."/>
            <person name="Cacciola S.O."/>
            <person name="Dionisio G."/>
        </authorList>
    </citation>
    <scope>NUCLEOTIDE SEQUENCE [LARGE SCALE GENOMIC DNA]</scope>
    <source>
        <strain evidence="2 4">VK10A</strain>
    </source>
</reference>
<protein>
    <submittedName>
        <fullName evidence="2">Uncharacterized protein</fullName>
    </submittedName>
</protein>
<dbReference type="EMBL" id="JBIMZQ010000044">
    <property type="protein sequence ID" value="KAL3659760.1"/>
    <property type="molecule type" value="Genomic_DNA"/>
</dbReference>
<evidence type="ECO:0000313" key="1">
    <source>
        <dbReference type="EMBL" id="KAL3656214.1"/>
    </source>
</evidence>
<dbReference type="EMBL" id="JBIMZQ010000092">
    <property type="protein sequence ID" value="KAL3656214.1"/>
    <property type="molecule type" value="Genomic_DNA"/>
</dbReference>
<gene>
    <name evidence="3" type="ORF">V7S43_004379</name>
    <name evidence="2" type="ORF">V7S43_015063</name>
    <name evidence="1" type="ORF">V7S43_018966</name>
</gene>
<accession>A0ABD3EYX6</accession>
<name>A0ABD3EYX6_9STRA</name>
<keyword evidence="4" id="KW-1185">Reference proteome</keyword>
<sequence>MGSQIRQLLNGAPWNDTYARRPQEFYFHTRADLDADALDALDDWTNFVAGDSCAFWNTYHWLTFDGSPNSPELVRKMQRKRTNIHAVFRKKATALLAR</sequence>
<proteinExistence type="predicted"/>
<evidence type="ECO:0000313" key="4">
    <source>
        <dbReference type="Proteomes" id="UP001632037"/>
    </source>
</evidence>
<evidence type="ECO:0000313" key="3">
    <source>
        <dbReference type="EMBL" id="KAL3670063.1"/>
    </source>
</evidence>
<dbReference type="EMBL" id="JBIMZQ010000007">
    <property type="protein sequence ID" value="KAL3670063.1"/>
    <property type="molecule type" value="Genomic_DNA"/>
</dbReference>